<proteinExistence type="predicted"/>
<dbReference type="InterPro" id="IPR001650">
    <property type="entry name" value="Helicase_C-like"/>
</dbReference>
<dbReference type="InterPro" id="IPR014001">
    <property type="entry name" value="Helicase_ATP-bd"/>
</dbReference>
<comment type="caution">
    <text evidence="8">The sequence shown here is derived from an EMBL/GenBank/DDBJ whole genome shotgun (WGS) entry which is preliminary data.</text>
</comment>
<dbReference type="PANTHER" id="PTHR45766">
    <property type="entry name" value="DNA ANNEALING HELICASE AND ENDONUCLEASE ZRANB3 FAMILY MEMBER"/>
    <property type="match status" value="1"/>
</dbReference>
<dbReference type="InterPro" id="IPR049730">
    <property type="entry name" value="SNF2/RAD54-like_C"/>
</dbReference>
<evidence type="ECO:0000313" key="9">
    <source>
        <dbReference type="Proteomes" id="UP001497744"/>
    </source>
</evidence>
<evidence type="ECO:0000256" key="4">
    <source>
        <dbReference type="ARBA" id="ARBA00022840"/>
    </source>
</evidence>
<keyword evidence="9" id="KW-1185">Reference proteome</keyword>
<feature type="domain" description="Helicase C-terminal" evidence="7">
    <location>
        <begin position="744"/>
        <end position="893"/>
    </location>
</feature>
<dbReference type="SUPFAM" id="SSF52540">
    <property type="entry name" value="P-loop containing nucleoside triphosphate hydrolases"/>
    <property type="match status" value="2"/>
</dbReference>
<dbReference type="InterPro" id="IPR000330">
    <property type="entry name" value="SNF2_N"/>
</dbReference>
<feature type="compositionally biased region" description="Low complexity" evidence="5">
    <location>
        <begin position="196"/>
        <end position="209"/>
    </location>
</feature>
<feature type="domain" description="Helicase ATP-binding" evidence="6">
    <location>
        <begin position="481"/>
        <end position="637"/>
    </location>
</feature>
<dbReference type="EMBL" id="BPLF01000001">
    <property type="protein sequence ID" value="GIX61227.1"/>
    <property type="molecule type" value="Genomic_DNA"/>
</dbReference>
<evidence type="ECO:0000256" key="5">
    <source>
        <dbReference type="SAM" id="MobiDB-lite"/>
    </source>
</evidence>
<dbReference type="Gene3D" id="3.40.50.10810">
    <property type="entry name" value="Tandem AAA-ATPase domain"/>
    <property type="match status" value="1"/>
</dbReference>
<evidence type="ECO:0000256" key="2">
    <source>
        <dbReference type="ARBA" id="ARBA00022801"/>
    </source>
</evidence>
<keyword evidence="1" id="KW-0547">Nucleotide-binding</keyword>
<dbReference type="Pfam" id="PF00176">
    <property type="entry name" value="SNF2-rel_dom"/>
    <property type="match status" value="1"/>
</dbReference>
<dbReference type="Pfam" id="PF20600">
    <property type="entry name" value="ExoX-like_C"/>
    <property type="match status" value="1"/>
</dbReference>
<feature type="compositionally biased region" description="Polar residues" evidence="5">
    <location>
        <begin position="210"/>
        <end position="225"/>
    </location>
</feature>
<feature type="compositionally biased region" description="Low complexity" evidence="5">
    <location>
        <begin position="262"/>
        <end position="274"/>
    </location>
</feature>
<dbReference type="InterPro" id="IPR038718">
    <property type="entry name" value="SNF2-like_sf"/>
</dbReference>
<dbReference type="Pfam" id="PF00271">
    <property type="entry name" value="Helicase_C"/>
    <property type="match status" value="1"/>
</dbReference>
<dbReference type="GO" id="GO:0043596">
    <property type="term" value="C:nuclear replication fork"/>
    <property type="evidence" value="ECO:0007669"/>
    <property type="project" value="TreeGrafter"/>
</dbReference>
<sequence length="921" mass="101880">MTAGKAVFVFGKHKGKTFEDVYRSDAGYTSWALQIEAPTGQMLQFCNYARSVGGDAAAKTKQNEGTSPSKSSAVTPVDSRVSAPSAPAADRGAPKANGAVHAPVHQPTPAETLPSRVPLHSETLGSCLDAKWRRLTQKAEDADEEEERHQWPLKRSVTSAGSRSILHDDSTTLRHVYDAVVAAKRFRTPSTLPQPREGASGAATARSTADVTASISSRLTLTSAINRKPEPTPTKDPLVPPQKAPLLQTTLDATLSPTRPLGAPAPATKGPAPSKTTLIGAAYIDTKGAAPVKPAQPTGGPASAAPTNAGANTMAAPRVDMSPEKVKLNIEGLVALVLHSEMEFHVTYQKQVKDNYAVWTSALPPPLFDFLRSVDQDLRTEKANKQSFVVIAANKYDVVLRALKGALVRSKCAIDPIPNFILRTFPAFKQYAREEELPEKTVVGISGVLCRYTSRNIDRLPDLVGQELYSQLRPFQREGVKFGVHRNGRVLIGDEMGLGKTLQALAISAFYQEDWPLLIVCPSSLRFQWHDQCERWLAHLVQPHEICTVKNGKTAIPDLARIIIISYDLYTLNEHFQHGFRIVICDESHYLKNGEARRTRCLVPLLKSAERVILLSGTPTLNAPSELYEQVSCILPGFCSNHTFLTRYCQKKLNFYSNRMSYSGSQHTLELHHFMVRTVMIRRLKDAVLKELPPKVRSRVPIELPAKFLRETKQALSEEYRVDGEPRASMQEVFRLTGEAKVKAVCEYISHLLQSSVKFIIFAHHRSVLDAIEATLKQQSCNYMRIDGSTSQSKREDNVRRFQADDKCRVALLSLTACGVGLNLTASSTVVFAELHWVPGQMIQAEDRAHRMGTKHRVIDVHYLIAVGSVEETVWQVVNRKWSGVTSTLDGRGSNLVLTRDSEKLKIKDEVSQMKITELIE</sequence>
<dbReference type="CDD" id="cd18793">
    <property type="entry name" value="SF2_C_SNF"/>
    <property type="match status" value="1"/>
</dbReference>
<dbReference type="GO" id="GO:0004386">
    <property type="term" value="F:helicase activity"/>
    <property type="evidence" value="ECO:0007669"/>
    <property type="project" value="UniProtKB-KW"/>
</dbReference>
<dbReference type="PROSITE" id="PS51192">
    <property type="entry name" value="HELICASE_ATP_BIND_1"/>
    <property type="match status" value="1"/>
</dbReference>
<dbReference type="GO" id="GO:0005524">
    <property type="term" value="F:ATP binding"/>
    <property type="evidence" value="ECO:0007669"/>
    <property type="project" value="UniProtKB-KW"/>
</dbReference>
<gene>
    <name evidence="8" type="ORF">BcabD6B2_06620</name>
</gene>
<keyword evidence="2" id="KW-0378">Hydrolase</keyword>
<feature type="compositionally biased region" description="Pro residues" evidence="5">
    <location>
        <begin position="231"/>
        <end position="242"/>
    </location>
</feature>
<dbReference type="GO" id="GO:0006281">
    <property type="term" value="P:DNA repair"/>
    <property type="evidence" value="ECO:0007669"/>
    <property type="project" value="TreeGrafter"/>
</dbReference>
<keyword evidence="4" id="KW-0067">ATP-binding</keyword>
<dbReference type="PROSITE" id="PS51194">
    <property type="entry name" value="HELICASE_CTER"/>
    <property type="match status" value="1"/>
</dbReference>
<dbReference type="CDD" id="cd18010">
    <property type="entry name" value="DEXHc_HARP_SMARCAL1"/>
    <property type="match status" value="1"/>
</dbReference>
<evidence type="ECO:0000259" key="6">
    <source>
        <dbReference type="PROSITE" id="PS51192"/>
    </source>
</evidence>
<dbReference type="GeneID" id="94192710"/>
<organism evidence="8 9">
    <name type="scientific">Babesia caballi</name>
    <dbReference type="NCBI Taxonomy" id="5871"/>
    <lineage>
        <taxon>Eukaryota</taxon>
        <taxon>Sar</taxon>
        <taxon>Alveolata</taxon>
        <taxon>Apicomplexa</taxon>
        <taxon>Aconoidasida</taxon>
        <taxon>Piroplasmida</taxon>
        <taxon>Babesiidae</taxon>
        <taxon>Babesia</taxon>
    </lineage>
</organism>
<feature type="region of interest" description="Disordered" evidence="5">
    <location>
        <begin position="188"/>
        <end position="242"/>
    </location>
</feature>
<dbReference type="InterPro" id="IPR046768">
    <property type="entry name" value="ExoX-like_C"/>
</dbReference>
<dbReference type="RefSeq" id="XP_067713298.1">
    <property type="nucleotide sequence ID" value="XM_067857197.1"/>
</dbReference>
<dbReference type="InterPro" id="IPR027417">
    <property type="entry name" value="P-loop_NTPase"/>
</dbReference>
<dbReference type="SMART" id="SM00487">
    <property type="entry name" value="DEXDc"/>
    <property type="match status" value="1"/>
</dbReference>
<dbReference type="GO" id="GO:0004520">
    <property type="term" value="F:DNA endonuclease activity"/>
    <property type="evidence" value="ECO:0007669"/>
    <property type="project" value="TreeGrafter"/>
</dbReference>
<keyword evidence="3 8" id="KW-0347">Helicase</keyword>
<dbReference type="GO" id="GO:0031297">
    <property type="term" value="P:replication fork processing"/>
    <property type="evidence" value="ECO:0007669"/>
    <property type="project" value="TreeGrafter"/>
</dbReference>
<dbReference type="PANTHER" id="PTHR45766:SF3">
    <property type="entry name" value="DNA ANNEALING HELICASE AND ENDONUCLEASE ZRANB3"/>
    <property type="match status" value="1"/>
</dbReference>
<evidence type="ECO:0000256" key="3">
    <source>
        <dbReference type="ARBA" id="ARBA00022806"/>
    </source>
</evidence>
<feature type="compositionally biased region" description="Polar residues" evidence="5">
    <location>
        <begin position="63"/>
        <end position="74"/>
    </location>
</feature>
<dbReference type="Gene3D" id="3.40.50.300">
    <property type="entry name" value="P-loop containing nucleotide triphosphate hydrolases"/>
    <property type="match status" value="1"/>
</dbReference>
<evidence type="ECO:0000259" key="7">
    <source>
        <dbReference type="PROSITE" id="PS51194"/>
    </source>
</evidence>
<evidence type="ECO:0000313" key="8">
    <source>
        <dbReference type="EMBL" id="GIX61227.1"/>
    </source>
</evidence>
<accession>A0AAV4LNP3</accession>
<dbReference type="AlphaFoldDB" id="A0AAV4LNP3"/>
<name>A0AAV4LNP3_BABCB</name>
<dbReference type="Proteomes" id="UP001497744">
    <property type="component" value="Unassembled WGS sequence"/>
</dbReference>
<reference evidence="8 9" key="1">
    <citation type="submission" date="2021-06" db="EMBL/GenBank/DDBJ databases">
        <title>Genome sequence of Babesia caballi.</title>
        <authorList>
            <person name="Yamagishi J."/>
            <person name="Kidaka T."/>
            <person name="Ochi A."/>
        </authorList>
    </citation>
    <scope>NUCLEOTIDE SEQUENCE [LARGE SCALE GENOMIC DNA]</scope>
    <source>
        <strain evidence="8">USDA-D6B2</strain>
    </source>
</reference>
<protein>
    <submittedName>
        <fullName evidence="8">DNA helicase, putative</fullName>
    </submittedName>
</protein>
<dbReference type="SMART" id="SM00490">
    <property type="entry name" value="HELICc"/>
    <property type="match status" value="1"/>
</dbReference>
<dbReference type="GO" id="GO:0016787">
    <property type="term" value="F:hydrolase activity"/>
    <property type="evidence" value="ECO:0007669"/>
    <property type="project" value="UniProtKB-KW"/>
</dbReference>
<feature type="region of interest" description="Disordered" evidence="5">
    <location>
        <begin position="57"/>
        <end position="117"/>
    </location>
</feature>
<feature type="region of interest" description="Disordered" evidence="5">
    <location>
        <begin position="255"/>
        <end position="274"/>
    </location>
</feature>
<evidence type="ECO:0000256" key="1">
    <source>
        <dbReference type="ARBA" id="ARBA00022741"/>
    </source>
</evidence>